<dbReference type="RefSeq" id="WP_184313780.1">
    <property type="nucleotide sequence ID" value="NZ_JACHEN010000053.1"/>
</dbReference>
<organism evidence="1 2">
    <name type="scientific">Anaerosolibacter carboniphilus</name>
    <dbReference type="NCBI Taxonomy" id="1417629"/>
    <lineage>
        <taxon>Bacteria</taxon>
        <taxon>Bacillati</taxon>
        <taxon>Bacillota</taxon>
        <taxon>Clostridia</taxon>
        <taxon>Peptostreptococcales</taxon>
        <taxon>Thermotaleaceae</taxon>
        <taxon>Anaerosolibacter</taxon>
    </lineage>
</organism>
<sequence length="374" mass="43588">MSNSIQGMRVVFDVVKNARNNNSPMTNEEIQQLLLKLVPDENVRKRYNNFSQGYAAEELFRRIYSLLPWVKLVTPLGQEQYPEKSKVTMQVPDYEVIFEAGSPEASAKVLIEAKLVSSDKQTLKLQKYKYNVLRKYELEAGIPLIFAIFWQKHALWTLNSIESFSEKNSEFKISFEQACRNDMSAIMGDYTYIFRKRPFRKSQFTKNEKFESKSPYFHIHEVFGNTTYEGLSLDGDAYVDLSILEPVVLDCAFDFKEISHEIKGVETELIEQLDDKNYVYKLSSLLLGFLQKICCYDNKNMFYHDNEVVAISFHIVDSTRQKCGGERFYLMPYDRATSIDSLIKLQFGDAPHIYNFYCNAKREHNYKLLCSHNG</sequence>
<evidence type="ECO:0000313" key="2">
    <source>
        <dbReference type="Proteomes" id="UP000579281"/>
    </source>
</evidence>
<proteinExistence type="predicted"/>
<dbReference type="Proteomes" id="UP000579281">
    <property type="component" value="Unassembled WGS sequence"/>
</dbReference>
<reference evidence="1 2" key="1">
    <citation type="submission" date="2020-08" db="EMBL/GenBank/DDBJ databases">
        <title>Genomic Encyclopedia of Type Strains, Phase IV (KMG-IV): sequencing the most valuable type-strain genomes for metagenomic binning, comparative biology and taxonomic classification.</title>
        <authorList>
            <person name="Goeker M."/>
        </authorList>
    </citation>
    <scope>NUCLEOTIDE SEQUENCE [LARGE SCALE GENOMIC DNA]</scope>
    <source>
        <strain evidence="1 2">DSM 103526</strain>
    </source>
</reference>
<dbReference type="AlphaFoldDB" id="A0A841L009"/>
<evidence type="ECO:0000313" key="1">
    <source>
        <dbReference type="EMBL" id="MBB6218893.1"/>
    </source>
</evidence>
<gene>
    <name evidence="1" type="ORF">HNQ80_005068</name>
</gene>
<keyword evidence="2" id="KW-1185">Reference proteome</keyword>
<protein>
    <submittedName>
        <fullName evidence="1">Uncharacterized protein</fullName>
    </submittedName>
</protein>
<accession>A0A841L009</accession>
<dbReference type="EMBL" id="JACHEN010000053">
    <property type="protein sequence ID" value="MBB6218893.1"/>
    <property type="molecule type" value="Genomic_DNA"/>
</dbReference>
<name>A0A841L009_9FIRM</name>
<comment type="caution">
    <text evidence="1">The sequence shown here is derived from an EMBL/GenBank/DDBJ whole genome shotgun (WGS) entry which is preliminary data.</text>
</comment>